<protein>
    <submittedName>
        <fullName evidence="1">DUF4034 domain-containing protein</fullName>
    </submittedName>
</protein>
<reference evidence="1" key="1">
    <citation type="submission" date="2022-11" db="EMBL/GenBank/DDBJ databases">
        <authorList>
            <person name="Mo P."/>
        </authorList>
    </citation>
    <scope>NUCLEOTIDE SEQUENCE</scope>
    <source>
        <strain evidence="1">HUAS 11-8</strain>
    </source>
</reference>
<name>A0ABY7B9S4_9PSEU</name>
<dbReference type="EMBL" id="CP113836">
    <property type="protein sequence ID" value="WAL68727.1"/>
    <property type="molecule type" value="Genomic_DNA"/>
</dbReference>
<evidence type="ECO:0000313" key="1">
    <source>
        <dbReference type="EMBL" id="WAL68727.1"/>
    </source>
</evidence>
<gene>
    <name evidence="1" type="ORF">ORV05_13415</name>
</gene>
<organism evidence="1 2">
    <name type="scientific">Amycolatopsis cynarae</name>
    <dbReference type="NCBI Taxonomy" id="2995223"/>
    <lineage>
        <taxon>Bacteria</taxon>
        <taxon>Bacillati</taxon>
        <taxon>Actinomycetota</taxon>
        <taxon>Actinomycetes</taxon>
        <taxon>Pseudonocardiales</taxon>
        <taxon>Pseudonocardiaceae</taxon>
        <taxon>Amycolatopsis</taxon>
    </lineage>
</organism>
<keyword evidence="2" id="KW-1185">Reference proteome</keyword>
<evidence type="ECO:0000313" key="2">
    <source>
        <dbReference type="Proteomes" id="UP001163203"/>
    </source>
</evidence>
<dbReference type="Proteomes" id="UP001163203">
    <property type="component" value="Chromosome"/>
</dbReference>
<sequence>MGILGLLFDSKRRNGAIALARAARERGMSIEDYVKTLTPEQIGHYLPPTKKKKRQLEKSKIEMPDVALFGLPSDEEVTSADYVPEPEVVDARDAFAAGDSRPAAQLLAAVGTDWDRRAYVVGVLGDAAANDDSGLRAWQATRPGDPDPAIVHAESLVRLAWQIRSGLQAENVSREQFDGFFRVLGDARPAALAAAELAPADPTPWVTMLTVARGRQFDNEAFRDVWEQVLTRDPLNHTAHTSALQYWCKKWFGSHELMWAFAEEAAPKHPKLAVLPLIAAHEAEFAGAGESVWREERVVRALDRLLPWLDGAGHNHPGTRTARAYAARALVELGRGDEAVDQFRHLGVHADAHMWGYSTKGAREEFRKIRYLACYRATRP</sequence>
<dbReference type="RefSeq" id="WP_268758820.1">
    <property type="nucleotide sequence ID" value="NZ_CP113836.1"/>
</dbReference>
<proteinExistence type="predicted"/>
<accession>A0ABY7B9S4</accession>